<reference evidence="3" key="1">
    <citation type="submission" date="2016-12" db="EMBL/GenBank/DDBJ databases">
        <authorList>
            <person name="Brunel B."/>
        </authorList>
    </citation>
    <scope>NUCLEOTIDE SEQUENCE [LARGE SCALE GENOMIC DNA]</scope>
</reference>
<evidence type="ECO:0000313" key="3">
    <source>
        <dbReference type="Proteomes" id="UP000245698"/>
    </source>
</evidence>
<accession>A0A2P9AUY7</accession>
<keyword evidence="3" id="KW-1185">Reference proteome</keyword>
<dbReference type="AlphaFoldDB" id="A0A2P9AUY7"/>
<proteinExistence type="predicted"/>
<sequence length="66" mass="6989">MKIDHSTVHYNGQDGAVLRLSVSAVASAVYATGHPSLKASSPGREPQPPQLPASLQPDLIRNQDRG</sequence>
<gene>
    <name evidence="2" type="ORF">BQ8482_570036</name>
</gene>
<dbReference type="Proteomes" id="UP000245698">
    <property type="component" value="Unassembled WGS sequence"/>
</dbReference>
<evidence type="ECO:0000313" key="2">
    <source>
        <dbReference type="EMBL" id="SJM34979.1"/>
    </source>
</evidence>
<name>A0A2P9AUY7_9HYPH</name>
<organism evidence="2 3">
    <name type="scientific">Mesorhizobium delmotii</name>
    <dbReference type="NCBI Taxonomy" id="1631247"/>
    <lineage>
        <taxon>Bacteria</taxon>
        <taxon>Pseudomonadati</taxon>
        <taxon>Pseudomonadota</taxon>
        <taxon>Alphaproteobacteria</taxon>
        <taxon>Hyphomicrobiales</taxon>
        <taxon>Phyllobacteriaceae</taxon>
        <taxon>Mesorhizobium</taxon>
    </lineage>
</organism>
<protein>
    <submittedName>
        <fullName evidence="2">Uncharacterized protein</fullName>
    </submittedName>
</protein>
<evidence type="ECO:0000256" key="1">
    <source>
        <dbReference type="SAM" id="MobiDB-lite"/>
    </source>
</evidence>
<dbReference type="EMBL" id="FUIG01000067">
    <property type="protein sequence ID" value="SJM34979.1"/>
    <property type="molecule type" value="Genomic_DNA"/>
</dbReference>
<feature type="region of interest" description="Disordered" evidence="1">
    <location>
        <begin position="34"/>
        <end position="66"/>
    </location>
</feature>